<evidence type="ECO:0000313" key="2">
    <source>
        <dbReference type="EMBL" id="VEL31165.1"/>
    </source>
</evidence>
<protein>
    <submittedName>
        <fullName evidence="2">Uncharacterized protein</fullName>
    </submittedName>
</protein>
<proteinExistence type="predicted"/>
<gene>
    <name evidence="2" type="ORF">PXEA_LOCUS24605</name>
</gene>
<organism evidence="2 3">
    <name type="scientific">Protopolystoma xenopodis</name>
    <dbReference type="NCBI Taxonomy" id="117903"/>
    <lineage>
        <taxon>Eukaryota</taxon>
        <taxon>Metazoa</taxon>
        <taxon>Spiralia</taxon>
        <taxon>Lophotrochozoa</taxon>
        <taxon>Platyhelminthes</taxon>
        <taxon>Monogenea</taxon>
        <taxon>Polyopisthocotylea</taxon>
        <taxon>Polystomatidea</taxon>
        <taxon>Polystomatidae</taxon>
        <taxon>Protopolystoma</taxon>
    </lineage>
</organism>
<dbReference type="Proteomes" id="UP000784294">
    <property type="component" value="Unassembled WGS sequence"/>
</dbReference>
<evidence type="ECO:0000256" key="1">
    <source>
        <dbReference type="SAM" id="MobiDB-lite"/>
    </source>
</evidence>
<reference evidence="2" key="1">
    <citation type="submission" date="2018-11" db="EMBL/GenBank/DDBJ databases">
        <authorList>
            <consortium name="Pathogen Informatics"/>
        </authorList>
    </citation>
    <scope>NUCLEOTIDE SEQUENCE</scope>
</reference>
<name>A0A3S5B1R8_9PLAT</name>
<evidence type="ECO:0000313" key="3">
    <source>
        <dbReference type="Proteomes" id="UP000784294"/>
    </source>
</evidence>
<dbReference type="EMBL" id="CAAALY010119340">
    <property type="protein sequence ID" value="VEL31165.1"/>
    <property type="molecule type" value="Genomic_DNA"/>
</dbReference>
<sequence length="129" mass="13984">MLILHHLLTPEAISHANPSADEPMCPNSSGPSIASRPVSTVGKRRASTSRCQRSRLGIERRPTEAGISEARARAQANEALAATEAELVGLEASLDEQMRFLRFDPTGQVYRAGLSAAGFHYRVRTNSNL</sequence>
<comment type="caution">
    <text evidence="2">The sequence shown here is derived from an EMBL/GenBank/DDBJ whole genome shotgun (WGS) entry which is preliminary data.</text>
</comment>
<feature type="region of interest" description="Disordered" evidence="1">
    <location>
        <begin position="15"/>
        <end position="51"/>
    </location>
</feature>
<dbReference type="AlphaFoldDB" id="A0A3S5B1R8"/>
<accession>A0A3S5B1R8</accession>
<keyword evidence="3" id="KW-1185">Reference proteome</keyword>